<dbReference type="EMBL" id="JACHKT010000049">
    <property type="protein sequence ID" value="MBB6005546.1"/>
    <property type="molecule type" value="Genomic_DNA"/>
</dbReference>
<keyword evidence="2" id="KW-1185">Reference proteome</keyword>
<protein>
    <submittedName>
        <fullName evidence="1">Uncharacterized protein</fullName>
    </submittedName>
</protein>
<sequence length="234" mass="25940">MLQPERFFNNFFESKNISSPRLYEFAIDAIAKLQAANVNNQFNAFINALSPAANALGDEVGVIKTALALQKGKTLGLNEVIKNFKTYMSLNQGVIARAVGGTNTAAYQAFYPQGIREYSTATQTKLPALLIQVSNAADLYANRIGDEIRNELKAFNSQFHDSRNAQLLQKGTVGESRVERSTNRKVLELELLKTIHSIALMFPADVEKCISLFNFNLLEAPKKAKKVNPEMPKP</sequence>
<comment type="caution">
    <text evidence="1">The sequence shown here is derived from an EMBL/GenBank/DDBJ whole genome shotgun (WGS) entry which is preliminary data.</text>
</comment>
<gene>
    <name evidence="1" type="ORF">HNP25_004220</name>
</gene>
<organism evidence="1 2">
    <name type="scientific">Arcicella rosea</name>
    <dbReference type="NCBI Taxonomy" id="502909"/>
    <lineage>
        <taxon>Bacteria</taxon>
        <taxon>Pseudomonadati</taxon>
        <taxon>Bacteroidota</taxon>
        <taxon>Cytophagia</taxon>
        <taxon>Cytophagales</taxon>
        <taxon>Flectobacillaceae</taxon>
        <taxon>Arcicella</taxon>
    </lineage>
</organism>
<dbReference type="Proteomes" id="UP000524404">
    <property type="component" value="Unassembled WGS sequence"/>
</dbReference>
<proteinExistence type="predicted"/>
<name>A0A841ERH9_9BACT</name>
<dbReference type="AlphaFoldDB" id="A0A841ERH9"/>
<accession>A0A841ERH9</accession>
<evidence type="ECO:0000313" key="1">
    <source>
        <dbReference type="EMBL" id="MBB6005546.1"/>
    </source>
</evidence>
<reference evidence="1 2" key="1">
    <citation type="submission" date="2020-08" db="EMBL/GenBank/DDBJ databases">
        <title>Functional genomics of gut bacteria from endangered species of beetles.</title>
        <authorList>
            <person name="Carlos-Shanley C."/>
        </authorList>
    </citation>
    <scope>NUCLEOTIDE SEQUENCE [LARGE SCALE GENOMIC DNA]</scope>
    <source>
        <strain evidence="1 2">S00070</strain>
    </source>
</reference>
<evidence type="ECO:0000313" key="2">
    <source>
        <dbReference type="Proteomes" id="UP000524404"/>
    </source>
</evidence>
<dbReference type="RefSeq" id="WP_184137469.1">
    <property type="nucleotide sequence ID" value="NZ_JACHKT010000049.1"/>
</dbReference>